<dbReference type="InterPro" id="IPR045371">
    <property type="entry name" value="ADAMTS_CR_3"/>
</dbReference>
<evidence type="ECO:0000256" key="2">
    <source>
        <dbReference type="ARBA" id="ARBA00022525"/>
    </source>
</evidence>
<sequence length="1349" mass="152782">MAYQTNNGYSVLIAILTVIFLDHGQPKLGINVSNSTETDLESWTHVNNNIGHKRDEFTMGWSEWSTWGICSRSCDGGVTYQLRQCVTKTGCSGNSIRYSICNMQPCRDRSDFRATQCKAHNNRPYRGRLYHWIPFYDPEDPCSLTCQASTYLFVAKLAPRVQDGTRCRKGSLDMCVGGKCMPIGCDLKLGSVKKVDDCGICGGDGTTCKRTSYEWVETHLTPCSVTCGRGFQMSRPFCKDMETEEKVSERFCDYTTRPRPRIRSCNTSKCPLKWVVEDWGPCSVRCGNGFQMRNVYCVRNGFNRTSVWVKQGSCFPPKPRTQQPCNNRVCPLWFKGSWSDCSATCGQGHQERAVICRSSEGFLTTECDLSTQPESRRTCVKQLLCTGGKQPDSARSSWIEETQNRPYNQSHLFTISQTNGSFRPRKQPRFTVGNWGPCSASCGEGVKRRSVECTVYLELLKIPSTLPVNKCSGPYPPDRKVCFLQPCTSYRNSPEGIMVINRLEEHTKQKTGERLGNNSEKFGNTSGSTITFFWKKVGISSCIASCFGGIQTPIFECFRDYDLLRVPPYFCDEDRKPKTSAQTCNYYVCPPRWNLTEFSPCSKRCGGGIQYRQVQCIHHLGQEPRNVKLLQNNLCPQPPPPSQQYCNVIDCPAMWQVGVWSKCSKKCGGGIRTRKVKCIKVIPFGHKVSQPWSRCHVERPLKQKSCGVKSCQKTADKSSSFTPPYIRISKQDYVQEKPHQNVKLDVGGRALLLERTTVKIRCPVQRFNRSLIRWQKGQTFLAANEKYQLSRRGSLKIKNLSSMDTGQYTCRAGPARADIIIVVKPIPFSNSNENVNNEKSNISIKYPQIKVTQQTYVQSYPEEKVNLKIGGYARLYSGSDVKIRCPVYGYDKSMIQWYKGNRRLRQNQKYNISHTGAITIKSLRIEDSGKYSCMVSSVKADMIISVKPTYFTNYPFDRTVERPEIPSESNSDEQEEYSHENRGYGASLAVVDDTNGIFSFRPRVDKPDARPLASLSSDERLYSVLLSLTSSFEPPSSANFSGLSKNLEETSELSTWKLHGGQSSYDEEMLWKTVQEHNLTSSRQTDNHVFPQLQRLLINLSKQLKTSKEDSNRRLLPEDRDQSWSETLNLEWFVTPWSTCSRTCGEKAFQTRSSQCLLKIDDKQHNNPRVVAHKLCINAGLKPPIYIRYCGVPVCPRWEIGVWSKCSNTSCKSLYTGQQERNVSCSFPNGTKVAEDDCSSSEKPIEFRECYNRQCIGVWKAGPWLECNAGCEEVGFKNRVLQCVWLQTERPAENSCKPESKPSIIEHCIGPPCLSGNECIDNSKLCGVVKRLNMCKLVHYLNQCCSSCA</sequence>
<dbReference type="InterPro" id="IPR013098">
    <property type="entry name" value="Ig_I-set"/>
</dbReference>
<feature type="domain" description="PLAC" evidence="8">
    <location>
        <begin position="1315"/>
        <end position="1349"/>
    </location>
</feature>
<evidence type="ECO:0000256" key="1">
    <source>
        <dbReference type="ARBA" id="ARBA00004613"/>
    </source>
</evidence>
<dbReference type="PANTHER" id="PTHR13723:SF281">
    <property type="entry name" value="PAPILIN"/>
    <property type="match status" value="1"/>
</dbReference>
<feature type="domain" description="Ig-like" evidence="7">
    <location>
        <begin position="847"/>
        <end position="945"/>
    </location>
</feature>
<evidence type="ECO:0000313" key="9">
    <source>
        <dbReference type="Proteomes" id="UP000694941"/>
    </source>
</evidence>
<evidence type="ECO:0000256" key="6">
    <source>
        <dbReference type="SAM" id="MobiDB-lite"/>
    </source>
</evidence>
<evidence type="ECO:0000259" key="8">
    <source>
        <dbReference type="PROSITE" id="PS50900"/>
    </source>
</evidence>
<protein>
    <submittedName>
        <fullName evidence="10">ADAMTS-like protein 3 isoform X1</fullName>
    </submittedName>
</protein>
<keyword evidence="9" id="KW-1185">Reference proteome</keyword>
<reference evidence="10" key="1">
    <citation type="submission" date="2025-08" db="UniProtKB">
        <authorList>
            <consortium name="RefSeq"/>
        </authorList>
    </citation>
    <scope>IDENTIFICATION</scope>
    <source>
        <tissue evidence="10">Muscle</tissue>
    </source>
</reference>
<dbReference type="InterPro" id="IPR036383">
    <property type="entry name" value="TSP1_rpt_sf"/>
</dbReference>
<dbReference type="InterPro" id="IPR050439">
    <property type="entry name" value="ADAMTS_ADAMTS-like"/>
</dbReference>
<organism evidence="9 10">
    <name type="scientific">Limulus polyphemus</name>
    <name type="common">Atlantic horseshoe crab</name>
    <dbReference type="NCBI Taxonomy" id="6850"/>
    <lineage>
        <taxon>Eukaryota</taxon>
        <taxon>Metazoa</taxon>
        <taxon>Ecdysozoa</taxon>
        <taxon>Arthropoda</taxon>
        <taxon>Chelicerata</taxon>
        <taxon>Merostomata</taxon>
        <taxon>Xiphosura</taxon>
        <taxon>Limulidae</taxon>
        <taxon>Limulus</taxon>
    </lineage>
</organism>
<dbReference type="InterPro" id="IPR013273">
    <property type="entry name" value="ADAMTS/ADAMTS-like"/>
</dbReference>
<evidence type="ECO:0000256" key="4">
    <source>
        <dbReference type="ARBA" id="ARBA00022737"/>
    </source>
</evidence>
<dbReference type="Gene3D" id="2.60.40.10">
    <property type="entry name" value="Immunoglobulins"/>
    <property type="match status" value="2"/>
</dbReference>
<proteinExistence type="predicted"/>
<dbReference type="PRINTS" id="PR01857">
    <property type="entry name" value="ADAMTSFAMILY"/>
</dbReference>
<dbReference type="PROSITE" id="PS50900">
    <property type="entry name" value="PLAC"/>
    <property type="match status" value="1"/>
</dbReference>
<keyword evidence="5" id="KW-1015">Disulfide bond</keyword>
<dbReference type="GeneID" id="106463430"/>
<name>A0ABM1SSM2_LIMPO</name>
<dbReference type="InterPro" id="IPR000884">
    <property type="entry name" value="TSP1_rpt"/>
</dbReference>
<dbReference type="Pfam" id="PF19030">
    <property type="entry name" value="TSP1_ADAMTS"/>
    <property type="match status" value="8"/>
</dbReference>
<keyword evidence="2" id="KW-0964">Secreted</keyword>
<dbReference type="InterPro" id="IPR007110">
    <property type="entry name" value="Ig-like_dom"/>
</dbReference>
<dbReference type="PANTHER" id="PTHR13723">
    <property type="entry name" value="ADAMTS A DISINTEGRIN AND METALLOPROTEASE WITH THROMBOSPONDIN MOTIFS PROTEASE"/>
    <property type="match status" value="1"/>
</dbReference>
<dbReference type="SMART" id="SM00409">
    <property type="entry name" value="IG"/>
    <property type="match status" value="2"/>
</dbReference>
<dbReference type="InterPro" id="IPR010909">
    <property type="entry name" value="PLAC"/>
</dbReference>
<dbReference type="Gene3D" id="2.20.100.10">
    <property type="entry name" value="Thrombospondin type-1 (TSP1) repeat"/>
    <property type="match status" value="8"/>
</dbReference>
<dbReference type="Pfam" id="PF19236">
    <property type="entry name" value="ADAMTS_CR_3"/>
    <property type="match status" value="1"/>
</dbReference>
<evidence type="ECO:0000313" key="10">
    <source>
        <dbReference type="RefSeq" id="XP_022246628.1"/>
    </source>
</evidence>
<dbReference type="Proteomes" id="UP000694941">
    <property type="component" value="Unplaced"/>
</dbReference>
<feature type="domain" description="Ig-like" evidence="7">
    <location>
        <begin position="724"/>
        <end position="812"/>
    </location>
</feature>
<dbReference type="SUPFAM" id="SSF48726">
    <property type="entry name" value="Immunoglobulin"/>
    <property type="match status" value="2"/>
</dbReference>
<keyword evidence="3" id="KW-0732">Signal</keyword>
<gene>
    <name evidence="10" type="primary">LOC106463430</name>
</gene>
<dbReference type="SUPFAM" id="SSF82895">
    <property type="entry name" value="TSP-1 type 1 repeat"/>
    <property type="match status" value="8"/>
</dbReference>
<dbReference type="Pfam" id="PF07679">
    <property type="entry name" value="I-set"/>
    <property type="match status" value="2"/>
</dbReference>
<evidence type="ECO:0000256" key="3">
    <source>
        <dbReference type="ARBA" id="ARBA00022729"/>
    </source>
</evidence>
<dbReference type="PROSITE" id="PS50092">
    <property type="entry name" value="TSP1"/>
    <property type="match status" value="7"/>
</dbReference>
<accession>A0ABM1SSM2</accession>
<dbReference type="PROSITE" id="PS50835">
    <property type="entry name" value="IG_LIKE"/>
    <property type="match status" value="2"/>
</dbReference>
<dbReference type="InterPro" id="IPR013783">
    <property type="entry name" value="Ig-like_fold"/>
</dbReference>
<dbReference type="Pfam" id="PF00090">
    <property type="entry name" value="TSP_1"/>
    <property type="match status" value="2"/>
</dbReference>
<dbReference type="InterPro" id="IPR003598">
    <property type="entry name" value="Ig_sub2"/>
</dbReference>
<evidence type="ECO:0000259" key="7">
    <source>
        <dbReference type="PROSITE" id="PS50835"/>
    </source>
</evidence>
<dbReference type="InterPro" id="IPR036179">
    <property type="entry name" value="Ig-like_dom_sf"/>
</dbReference>
<dbReference type="SMART" id="SM00408">
    <property type="entry name" value="IGc2"/>
    <property type="match status" value="2"/>
</dbReference>
<dbReference type="RefSeq" id="XP_022246628.1">
    <property type="nucleotide sequence ID" value="XM_022390920.1"/>
</dbReference>
<dbReference type="SMART" id="SM00209">
    <property type="entry name" value="TSP1"/>
    <property type="match status" value="10"/>
</dbReference>
<feature type="region of interest" description="Disordered" evidence="6">
    <location>
        <begin position="961"/>
        <end position="982"/>
    </location>
</feature>
<dbReference type="InterPro" id="IPR003599">
    <property type="entry name" value="Ig_sub"/>
</dbReference>
<keyword evidence="4" id="KW-0677">Repeat</keyword>
<evidence type="ECO:0000256" key="5">
    <source>
        <dbReference type="ARBA" id="ARBA00023157"/>
    </source>
</evidence>
<comment type="subcellular location">
    <subcellularLocation>
        <location evidence="1">Secreted</location>
    </subcellularLocation>
</comment>